<dbReference type="SMART" id="SM00839">
    <property type="entry name" value="ELFV_dehydrog"/>
    <property type="match status" value="1"/>
</dbReference>
<organism evidence="9 10">
    <name type="scientific">Kiloniella litopenaei</name>
    <dbReference type="NCBI Taxonomy" id="1549748"/>
    <lineage>
        <taxon>Bacteria</taxon>
        <taxon>Pseudomonadati</taxon>
        <taxon>Pseudomonadota</taxon>
        <taxon>Alphaproteobacteria</taxon>
        <taxon>Rhodospirillales</taxon>
        <taxon>Kiloniellaceae</taxon>
        <taxon>Kiloniella</taxon>
    </lineage>
</organism>
<reference evidence="9 10" key="1">
    <citation type="submission" date="2015-03" db="EMBL/GenBank/DDBJ databases">
        <title>Genome sequence of Kiloniella sp. P1-1, isolated from the gut microflora of Pacific white shrimp, Penaeus vannamei.</title>
        <authorList>
            <person name="Shao Z."/>
            <person name="Wang L."/>
            <person name="Li X."/>
        </authorList>
    </citation>
    <scope>NUCLEOTIDE SEQUENCE [LARGE SCALE GENOMIC DNA]</scope>
    <source>
        <strain evidence="9 10">P1-1</strain>
    </source>
</reference>
<dbReference type="PANTHER" id="PTHR42722:SF1">
    <property type="entry name" value="VALINE DEHYDROGENASE"/>
    <property type="match status" value="1"/>
</dbReference>
<dbReference type="PRINTS" id="PR00082">
    <property type="entry name" value="GLFDHDRGNASE"/>
</dbReference>
<feature type="binding site" evidence="5">
    <location>
        <begin position="180"/>
        <end position="185"/>
    </location>
    <ligand>
        <name>NAD(+)</name>
        <dbReference type="ChEBI" id="CHEBI:57540"/>
    </ligand>
</feature>
<dbReference type="PATRIC" id="fig|1549748.8.peg.3296"/>
<dbReference type="InterPro" id="IPR006096">
    <property type="entry name" value="Glu/Leu/Phe/Val/Trp_DH_C"/>
</dbReference>
<keyword evidence="3 5" id="KW-0520">NAD</keyword>
<dbReference type="PIRSF" id="PIRSF000188">
    <property type="entry name" value="Phe_leu_dh"/>
    <property type="match status" value="1"/>
</dbReference>
<evidence type="ECO:0000313" key="10">
    <source>
        <dbReference type="Proteomes" id="UP000034491"/>
    </source>
</evidence>
<dbReference type="STRING" id="1549748.WH95_06715"/>
<dbReference type="GO" id="GO:0006520">
    <property type="term" value="P:amino acid metabolic process"/>
    <property type="evidence" value="ECO:0007669"/>
    <property type="project" value="InterPro"/>
</dbReference>
<dbReference type="Gene3D" id="3.40.50.720">
    <property type="entry name" value="NAD(P)-binding Rossmann-like Domain"/>
    <property type="match status" value="1"/>
</dbReference>
<evidence type="ECO:0000256" key="7">
    <source>
        <dbReference type="SAM" id="MobiDB-lite"/>
    </source>
</evidence>
<evidence type="ECO:0000313" key="9">
    <source>
        <dbReference type="EMBL" id="KKJ77625.1"/>
    </source>
</evidence>
<feature type="compositionally biased region" description="Basic and acidic residues" evidence="7">
    <location>
        <begin position="352"/>
        <end position="367"/>
    </location>
</feature>
<dbReference type="GO" id="GO:0000166">
    <property type="term" value="F:nucleotide binding"/>
    <property type="evidence" value="ECO:0007669"/>
    <property type="project" value="UniProtKB-KW"/>
</dbReference>
<dbReference type="InterPro" id="IPR016211">
    <property type="entry name" value="Glu/Phe/Leu/Val/Trp_DH_bac/arc"/>
</dbReference>
<evidence type="ECO:0000256" key="1">
    <source>
        <dbReference type="ARBA" id="ARBA00006382"/>
    </source>
</evidence>
<evidence type="ECO:0000256" key="6">
    <source>
        <dbReference type="RuleBase" id="RU004417"/>
    </source>
</evidence>
<evidence type="ECO:0000256" key="2">
    <source>
        <dbReference type="ARBA" id="ARBA00023002"/>
    </source>
</evidence>
<accession>A0A0M2RC91</accession>
<dbReference type="Pfam" id="PF00208">
    <property type="entry name" value="ELFV_dehydrog"/>
    <property type="match status" value="1"/>
</dbReference>
<dbReference type="OrthoDB" id="9803297at2"/>
<feature type="region of interest" description="Disordered" evidence="7">
    <location>
        <begin position="348"/>
        <end position="367"/>
    </location>
</feature>
<comment type="similarity">
    <text evidence="1 6">Belongs to the Glu/Leu/Phe/Val dehydrogenases family.</text>
</comment>
<dbReference type="InterPro" id="IPR046346">
    <property type="entry name" value="Aminoacid_DH-like_N_sf"/>
</dbReference>
<dbReference type="SUPFAM" id="SSF53223">
    <property type="entry name" value="Aminoacid dehydrogenase-like, N-terminal domain"/>
    <property type="match status" value="1"/>
</dbReference>
<dbReference type="GO" id="GO:0016639">
    <property type="term" value="F:oxidoreductase activity, acting on the CH-NH2 group of donors, NAD or NADP as acceptor"/>
    <property type="evidence" value="ECO:0007669"/>
    <property type="project" value="InterPro"/>
</dbReference>
<evidence type="ECO:0000259" key="8">
    <source>
        <dbReference type="SMART" id="SM00839"/>
    </source>
</evidence>
<sequence>MDVFNHEAFSGHEQVVFCQDETTGLKAIIAIHSTALGPAAGGCRMWHYRDNSSALNDALRLSKGMSYKNAMAGLSLGGGKAVIIGDAKTDKSEELFRSFGRFVNGLGGQYITAEDVGISVSDMEVVSQETPHVAGLNSGLAASGDPSPFTARGTFNGIRAAVKHQLGKDSVAGLTVAVQGLGHVGWHLCKELHAAGARLIVADINEDAVRHAVKEFGAKAVSCDEILFAEADVVAPCALGAVLNETSIPKLKTTIIAGAANNQLEKDTDGMLLRDHKILYAPDYVINAGGIINVAAEIDGKYDRKWVDQKVAAIYDVLLDIFKRADREQDATSTISDLIAQEKIAQALQADRSGKTESSGAKKDIVA</sequence>
<dbReference type="InterPro" id="IPR006097">
    <property type="entry name" value="Glu/Leu/Phe/Val/Trp_DH_dimer"/>
</dbReference>
<feature type="domain" description="Glutamate/phenylalanine/leucine/valine/L-tryptophan dehydrogenase C-terminal" evidence="8">
    <location>
        <begin position="144"/>
        <end position="352"/>
    </location>
</feature>
<evidence type="ECO:0000256" key="4">
    <source>
        <dbReference type="PIRSR" id="PIRSR000188-1"/>
    </source>
</evidence>
<keyword evidence="5" id="KW-0547">Nucleotide-binding</keyword>
<dbReference type="Gene3D" id="3.40.50.10860">
    <property type="entry name" value="Leucine Dehydrogenase, chain A, domain 1"/>
    <property type="match status" value="1"/>
</dbReference>
<dbReference type="EMBL" id="LANI01000004">
    <property type="protein sequence ID" value="KKJ77625.1"/>
    <property type="molecule type" value="Genomic_DNA"/>
</dbReference>
<comment type="caution">
    <text evidence="9">The sequence shown here is derived from an EMBL/GenBank/DDBJ whole genome shotgun (WGS) entry which is preliminary data.</text>
</comment>
<gene>
    <name evidence="9" type="ORF">WH95_06715</name>
</gene>
<dbReference type="CDD" id="cd01075">
    <property type="entry name" value="NAD_bind_Leu_Phe_Val_DH"/>
    <property type="match status" value="1"/>
</dbReference>
<keyword evidence="2 6" id="KW-0560">Oxidoreductase</keyword>
<keyword evidence="10" id="KW-1185">Reference proteome</keyword>
<evidence type="ECO:0000256" key="5">
    <source>
        <dbReference type="PIRSR" id="PIRSR000188-2"/>
    </source>
</evidence>
<dbReference type="FunFam" id="3.40.50.10860:FF:000010">
    <property type="entry name" value="Leucine dehydrogenase"/>
    <property type="match status" value="1"/>
</dbReference>
<name>A0A0M2RC91_9PROT</name>
<dbReference type="InterPro" id="IPR006095">
    <property type="entry name" value="Glu/Leu/Phe/Val/Trp_DH"/>
</dbReference>
<evidence type="ECO:0000256" key="3">
    <source>
        <dbReference type="ARBA" id="ARBA00023027"/>
    </source>
</evidence>
<feature type="active site" description="Proton donor/acceptor" evidence="4">
    <location>
        <position position="80"/>
    </location>
</feature>
<protein>
    <submittedName>
        <fullName evidence="9">Amino acid dehydrogenase</fullName>
    </submittedName>
</protein>
<dbReference type="Pfam" id="PF02812">
    <property type="entry name" value="ELFV_dehydrog_N"/>
    <property type="match status" value="1"/>
</dbReference>
<dbReference type="InterPro" id="IPR036291">
    <property type="entry name" value="NAD(P)-bd_dom_sf"/>
</dbReference>
<dbReference type="SUPFAM" id="SSF51735">
    <property type="entry name" value="NAD(P)-binding Rossmann-fold domains"/>
    <property type="match status" value="1"/>
</dbReference>
<dbReference type="Proteomes" id="UP000034491">
    <property type="component" value="Unassembled WGS sequence"/>
</dbReference>
<proteinExistence type="inferred from homology"/>
<dbReference type="PANTHER" id="PTHR42722">
    <property type="entry name" value="LEUCINE DEHYDROGENASE"/>
    <property type="match status" value="1"/>
</dbReference>
<dbReference type="AlphaFoldDB" id="A0A0M2RC91"/>